<dbReference type="AlphaFoldDB" id="A0AA39N9L4"/>
<organism evidence="2 3">
    <name type="scientific">Armillaria novae-zelandiae</name>
    <dbReference type="NCBI Taxonomy" id="153914"/>
    <lineage>
        <taxon>Eukaryota</taxon>
        <taxon>Fungi</taxon>
        <taxon>Dikarya</taxon>
        <taxon>Basidiomycota</taxon>
        <taxon>Agaricomycotina</taxon>
        <taxon>Agaricomycetes</taxon>
        <taxon>Agaricomycetidae</taxon>
        <taxon>Agaricales</taxon>
        <taxon>Marasmiineae</taxon>
        <taxon>Physalacriaceae</taxon>
        <taxon>Armillaria</taxon>
    </lineage>
</organism>
<evidence type="ECO:0000313" key="3">
    <source>
        <dbReference type="Proteomes" id="UP001175227"/>
    </source>
</evidence>
<gene>
    <name evidence="2" type="ORF">IW261DRAFT_1428309</name>
</gene>
<comment type="caution">
    <text evidence="2">The sequence shown here is derived from an EMBL/GenBank/DDBJ whole genome shotgun (WGS) entry which is preliminary data.</text>
</comment>
<feature type="region of interest" description="Disordered" evidence="1">
    <location>
        <begin position="144"/>
        <end position="177"/>
    </location>
</feature>
<proteinExistence type="predicted"/>
<reference evidence="2" key="1">
    <citation type="submission" date="2023-06" db="EMBL/GenBank/DDBJ databases">
        <authorList>
            <consortium name="Lawrence Berkeley National Laboratory"/>
            <person name="Ahrendt S."/>
            <person name="Sahu N."/>
            <person name="Indic B."/>
            <person name="Wong-Bajracharya J."/>
            <person name="Merenyi Z."/>
            <person name="Ke H.-M."/>
            <person name="Monk M."/>
            <person name="Kocsube S."/>
            <person name="Drula E."/>
            <person name="Lipzen A."/>
            <person name="Balint B."/>
            <person name="Henrissat B."/>
            <person name="Andreopoulos B."/>
            <person name="Martin F.M."/>
            <person name="Harder C.B."/>
            <person name="Rigling D."/>
            <person name="Ford K.L."/>
            <person name="Foster G.D."/>
            <person name="Pangilinan J."/>
            <person name="Papanicolaou A."/>
            <person name="Barry K."/>
            <person name="LaButti K."/>
            <person name="Viragh M."/>
            <person name="Koriabine M."/>
            <person name="Yan M."/>
            <person name="Riley R."/>
            <person name="Champramary S."/>
            <person name="Plett K.L."/>
            <person name="Tsai I.J."/>
            <person name="Slot J."/>
            <person name="Sipos G."/>
            <person name="Plett J."/>
            <person name="Nagy L.G."/>
            <person name="Grigoriev I.V."/>
        </authorList>
    </citation>
    <scope>NUCLEOTIDE SEQUENCE</scope>
    <source>
        <strain evidence="2">ICMP 16352</strain>
    </source>
</reference>
<accession>A0AA39N9L4</accession>
<evidence type="ECO:0000313" key="2">
    <source>
        <dbReference type="EMBL" id="KAK0461567.1"/>
    </source>
</evidence>
<protein>
    <submittedName>
        <fullName evidence="2">Uncharacterized protein</fullName>
    </submittedName>
</protein>
<keyword evidence="3" id="KW-1185">Reference proteome</keyword>
<name>A0AA39N9L4_9AGAR</name>
<feature type="compositionally biased region" description="Acidic residues" evidence="1">
    <location>
        <begin position="161"/>
        <end position="177"/>
    </location>
</feature>
<evidence type="ECO:0000256" key="1">
    <source>
        <dbReference type="SAM" id="MobiDB-lite"/>
    </source>
</evidence>
<dbReference type="Proteomes" id="UP001175227">
    <property type="component" value="Unassembled WGS sequence"/>
</dbReference>
<sequence length="226" mass="25584">MKTTRKYGKTERKIVKVHWTPSESNVKEREGCETAVVNLGTPGEIKRQRVEFDKAKGNKSRLCGEDVDWTLGGQSKDGKMQLKDEGCTCGNKGRTQCVLAKLSALFAETNLIQSTPQGMGCHEIRDENGQLPIVIRDKRRCQEEMGDEENEWATRKPVEDGASEDEESWDGESEDEERVIERKKCQRVLNRMKNFKSITAKYQGESVGEARLHVPVQLQIKSPSII</sequence>
<dbReference type="EMBL" id="JAUEPR010000139">
    <property type="protein sequence ID" value="KAK0461567.1"/>
    <property type="molecule type" value="Genomic_DNA"/>
</dbReference>